<keyword evidence="2" id="KW-1185">Reference proteome</keyword>
<sequence>MCPEEVTLSNPILYFLFLEPGWLCANLVLPSSRSPLAPHSNHCALSTKLTGPCTHGLGQGQGLHTWTRPVGGGEERTHLLRRSVVGEKEFSFQEAANLKYGIHSSLHWAT</sequence>
<name>A0ABN9ZPS1_PIPNA</name>
<organism evidence="1 2">
    <name type="scientific">Pipistrellus nathusii</name>
    <name type="common">Nathusius' pipistrelle</name>
    <dbReference type="NCBI Taxonomy" id="59473"/>
    <lineage>
        <taxon>Eukaryota</taxon>
        <taxon>Metazoa</taxon>
        <taxon>Chordata</taxon>
        <taxon>Craniata</taxon>
        <taxon>Vertebrata</taxon>
        <taxon>Euteleostomi</taxon>
        <taxon>Mammalia</taxon>
        <taxon>Eutheria</taxon>
        <taxon>Laurasiatheria</taxon>
        <taxon>Chiroptera</taxon>
        <taxon>Yangochiroptera</taxon>
        <taxon>Vespertilionidae</taxon>
        <taxon>Pipistrellus</taxon>
    </lineage>
</organism>
<accession>A0ABN9ZPS1</accession>
<reference evidence="1" key="1">
    <citation type="submission" date="2023-12" db="EMBL/GenBank/DDBJ databases">
        <authorList>
            <person name="Brown T."/>
        </authorList>
    </citation>
    <scope>NUCLEOTIDE SEQUENCE</scope>
</reference>
<dbReference type="EMBL" id="OY882873">
    <property type="protein sequence ID" value="CAK6438207.1"/>
    <property type="molecule type" value="Genomic_DNA"/>
</dbReference>
<dbReference type="Proteomes" id="UP001314169">
    <property type="component" value="Chromosome 16"/>
</dbReference>
<gene>
    <name evidence="1" type="ORF">MPIPNATIZW_LOCUS6513</name>
</gene>
<evidence type="ECO:0000313" key="1">
    <source>
        <dbReference type="EMBL" id="CAK6438207.1"/>
    </source>
</evidence>
<proteinExistence type="predicted"/>
<protein>
    <submittedName>
        <fullName evidence="1">Uncharacterized protein</fullName>
    </submittedName>
</protein>
<evidence type="ECO:0000313" key="2">
    <source>
        <dbReference type="Proteomes" id="UP001314169"/>
    </source>
</evidence>